<dbReference type="STRING" id="1093900.A0A507BNH4"/>
<dbReference type="PRINTS" id="PR00977">
    <property type="entry name" value="SCYTLDPTASE"/>
</dbReference>
<accession>A0A507BNH4</accession>
<name>A0A507BNH4_9PEZI</name>
<dbReference type="EMBL" id="SKBQ01000100">
    <property type="protein sequence ID" value="TPX19099.1"/>
    <property type="molecule type" value="Genomic_DNA"/>
</dbReference>
<organism evidence="3 4">
    <name type="scientific">Thyridium curvatum</name>
    <dbReference type="NCBI Taxonomy" id="1093900"/>
    <lineage>
        <taxon>Eukaryota</taxon>
        <taxon>Fungi</taxon>
        <taxon>Dikarya</taxon>
        <taxon>Ascomycota</taxon>
        <taxon>Pezizomycotina</taxon>
        <taxon>Sordariomycetes</taxon>
        <taxon>Sordariomycetidae</taxon>
        <taxon>Thyridiales</taxon>
        <taxon>Thyridiaceae</taxon>
        <taxon>Thyridium</taxon>
    </lineage>
</organism>
<sequence>MKLTSVLLALFGAEAVLANPVVLVPRDSRAAKRAFQRKTSPPIPIADGNVSLDSVEGNDTAQVSYSSNWAGAVLIGSGYKSVVGTIKVPTPKTPSGGSSSTTYSASAWVGIDGDTCQTAILQTGIDFNVRGSSVSFDAWYEWYPDYAYTFSGFAVSAGDSIRMTATATSTSAGSVKIENLTTGKSVSHSFSGESDMLCETNAEWIVEDFSSGGSLVPFANFGTVTFTGASATTGSGTVGVSGAQIFDIKQGNTVHTDCSVSGSSTVTCNLTLSVQHTGALRSSVRKSEAHNGNCLNLGDERTWVLEGVVNLIAGKTELDLTIGMGKQPDTARSQNLNRLASIDAAGAYGSGLAIHGLLTFIKV</sequence>
<evidence type="ECO:0000256" key="2">
    <source>
        <dbReference type="SAM" id="SignalP"/>
    </source>
</evidence>
<comment type="caution">
    <text evidence="3">The sequence shown here is derived from an EMBL/GenBank/DDBJ whole genome shotgun (WGS) entry which is preliminary data.</text>
</comment>
<protein>
    <submittedName>
        <fullName evidence="3">Uncharacterized protein</fullName>
    </submittedName>
</protein>
<keyword evidence="4" id="KW-1185">Reference proteome</keyword>
<dbReference type="GO" id="GO:0070007">
    <property type="term" value="F:glutamic-type endopeptidase activity"/>
    <property type="evidence" value="ECO:0007669"/>
    <property type="project" value="InterPro"/>
</dbReference>
<dbReference type="SUPFAM" id="SSF49899">
    <property type="entry name" value="Concanavalin A-like lectins/glucanases"/>
    <property type="match status" value="1"/>
</dbReference>
<dbReference type="Pfam" id="PF01828">
    <property type="entry name" value="Peptidase_A4"/>
    <property type="match status" value="1"/>
</dbReference>
<dbReference type="AlphaFoldDB" id="A0A507BNH4"/>
<dbReference type="GeneID" id="41978619"/>
<gene>
    <name evidence="3" type="ORF">E0L32_011172</name>
</gene>
<dbReference type="GO" id="GO:0006508">
    <property type="term" value="P:proteolysis"/>
    <property type="evidence" value="ECO:0007669"/>
    <property type="project" value="InterPro"/>
</dbReference>
<feature type="active site" description="Proton acceptor" evidence="1">
    <location>
        <position position="207"/>
    </location>
</feature>
<feature type="chain" id="PRO_5021402530" evidence="2">
    <location>
        <begin position="19"/>
        <end position="363"/>
    </location>
</feature>
<dbReference type="Gene3D" id="2.60.120.700">
    <property type="entry name" value="Peptidase G1"/>
    <property type="match status" value="1"/>
</dbReference>
<dbReference type="PANTHER" id="PTHR37536">
    <property type="entry name" value="PUTATIVE (AFU_ORTHOLOGUE AFUA_3G02970)-RELATED"/>
    <property type="match status" value="1"/>
</dbReference>
<evidence type="ECO:0000256" key="1">
    <source>
        <dbReference type="PIRSR" id="PIRSR600250-50"/>
    </source>
</evidence>
<reference evidence="3 4" key="1">
    <citation type="submission" date="2019-06" db="EMBL/GenBank/DDBJ databases">
        <title>Draft genome sequence of the filamentous fungus Phialemoniopsis curvata isolated from diesel fuel.</title>
        <authorList>
            <person name="Varaljay V.A."/>
            <person name="Lyon W.J."/>
            <person name="Crouch A.L."/>
            <person name="Drake C.E."/>
            <person name="Hollomon J.M."/>
            <person name="Nadeau L.J."/>
            <person name="Nunn H.S."/>
            <person name="Stevenson B.S."/>
            <person name="Bojanowski C.L."/>
            <person name="Crookes-Goodson W.J."/>
        </authorList>
    </citation>
    <scope>NUCLEOTIDE SEQUENCE [LARGE SCALE GENOMIC DNA]</scope>
    <source>
        <strain evidence="3 4">D216</strain>
    </source>
</reference>
<evidence type="ECO:0000313" key="4">
    <source>
        <dbReference type="Proteomes" id="UP000319257"/>
    </source>
</evidence>
<dbReference type="InterPro" id="IPR038656">
    <property type="entry name" value="Peptidase_G1_sf"/>
</dbReference>
<feature type="signal peptide" evidence="2">
    <location>
        <begin position="1"/>
        <end position="18"/>
    </location>
</feature>
<dbReference type="InParanoid" id="A0A507BNH4"/>
<proteinExistence type="predicted"/>
<dbReference type="OrthoDB" id="2862635at2759"/>
<dbReference type="Proteomes" id="UP000319257">
    <property type="component" value="Unassembled WGS sequence"/>
</dbReference>
<dbReference type="InterPro" id="IPR013320">
    <property type="entry name" value="ConA-like_dom_sf"/>
</dbReference>
<evidence type="ECO:0000313" key="3">
    <source>
        <dbReference type="EMBL" id="TPX19099.1"/>
    </source>
</evidence>
<keyword evidence="2" id="KW-0732">Signal</keyword>
<dbReference type="InterPro" id="IPR000250">
    <property type="entry name" value="Peptidase_G1"/>
</dbReference>
<dbReference type="CDD" id="cd13426">
    <property type="entry name" value="Peptidase_G1"/>
    <property type="match status" value="1"/>
</dbReference>
<dbReference type="PANTHER" id="PTHR37536:SF1">
    <property type="entry name" value="ASPERGILLOPEPSIN, PUTAITVE (AFU_ORTHOLOGUE AFUA_7G01200)"/>
    <property type="match status" value="1"/>
</dbReference>
<dbReference type="RefSeq" id="XP_031000810.1">
    <property type="nucleotide sequence ID" value="XM_031133871.1"/>
</dbReference>